<keyword evidence="2" id="KW-1185">Reference proteome</keyword>
<accession>A0A8J4DGV6</accession>
<evidence type="ECO:0000313" key="1">
    <source>
        <dbReference type="EMBL" id="GIJ01406.1"/>
    </source>
</evidence>
<dbReference type="Gene3D" id="3.40.50.1820">
    <property type="entry name" value="alpha/beta hydrolase"/>
    <property type="match status" value="1"/>
</dbReference>
<proteinExistence type="predicted"/>
<protein>
    <recommendedName>
        <fullName evidence="3">Alpha/beta hydrolase</fullName>
    </recommendedName>
</protein>
<dbReference type="Proteomes" id="UP000652013">
    <property type="component" value="Unassembled WGS sequence"/>
</dbReference>
<dbReference type="AlphaFoldDB" id="A0A8J4DGV6"/>
<dbReference type="InterPro" id="IPR029058">
    <property type="entry name" value="AB_hydrolase_fold"/>
</dbReference>
<sequence length="219" mass="22462">MLVALLPSPFLPPAAWEPVAAALRARGHRVTVPTLPTPAAPATLAAGLTAALPATEPLTLVPHSNAGLYVPGLCTTHRVAAAIFVDALLPPGAGPAPVAPPTFLAHLRGLATPDGLLPPWTTWWDAADIAPLFPSPAALATLRAAEPRVPLSYVEGTVDVPAGWASGVRGAYLAFGDAYADERATAGELGWPVVTIPDAGHLHVLMAPETVADHIAAWL</sequence>
<name>A0A8J4DGV6_9ACTN</name>
<evidence type="ECO:0000313" key="2">
    <source>
        <dbReference type="Proteomes" id="UP000652013"/>
    </source>
</evidence>
<gene>
    <name evidence="1" type="ORF">Sya03_07580</name>
</gene>
<evidence type="ECO:0008006" key="3">
    <source>
        <dbReference type="Google" id="ProtNLM"/>
    </source>
</evidence>
<dbReference type="RefSeq" id="WP_203936736.1">
    <property type="nucleotide sequence ID" value="NZ_BAAAGJ010000005.1"/>
</dbReference>
<comment type="caution">
    <text evidence="1">The sequence shown here is derived from an EMBL/GenBank/DDBJ whole genome shotgun (WGS) entry which is preliminary data.</text>
</comment>
<reference evidence="1" key="1">
    <citation type="submission" date="2021-01" db="EMBL/GenBank/DDBJ databases">
        <title>Whole genome shotgun sequence of Spirilliplanes yamanashiensis NBRC 15828.</title>
        <authorList>
            <person name="Komaki H."/>
            <person name="Tamura T."/>
        </authorList>
    </citation>
    <scope>NUCLEOTIDE SEQUENCE</scope>
    <source>
        <strain evidence="1">NBRC 15828</strain>
    </source>
</reference>
<dbReference type="SUPFAM" id="SSF53474">
    <property type="entry name" value="alpha/beta-Hydrolases"/>
    <property type="match status" value="1"/>
</dbReference>
<dbReference type="EMBL" id="BOOY01000004">
    <property type="protein sequence ID" value="GIJ01406.1"/>
    <property type="molecule type" value="Genomic_DNA"/>
</dbReference>
<organism evidence="1 2">
    <name type="scientific">Spirilliplanes yamanashiensis</name>
    <dbReference type="NCBI Taxonomy" id="42233"/>
    <lineage>
        <taxon>Bacteria</taxon>
        <taxon>Bacillati</taxon>
        <taxon>Actinomycetota</taxon>
        <taxon>Actinomycetes</taxon>
        <taxon>Micromonosporales</taxon>
        <taxon>Micromonosporaceae</taxon>
        <taxon>Spirilliplanes</taxon>
    </lineage>
</organism>